<dbReference type="Proteomes" id="UP000504632">
    <property type="component" value="Chromosome 1"/>
</dbReference>
<evidence type="ECO:0000256" key="22">
    <source>
        <dbReference type="ARBA" id="ARBA00043828"/>
    </source>
</evidence>
<comment type="catalytic activity">
    <reaction evidence="16">
        <text>alpha-D-galactosyl-(1-&gt;3)-beta-D-galactosyl-(1-&gt;4)-N-acetyl-beta-D-glucosaminyl-(1-&gt;3)-beta-D-galactosyl-(1-&gt;4)-beta-D-glucosyl-(1&lt;-&gt;1')-ceramide + GDP-beta-L-fucose = a neolactoside IV(3)-alpha-Gal,III(3)-alpha-Fuc-nLc4Cer + GDP + H(+)</text>
        <dbReference type="Rhea" id="RHEA:48380"/>
        <dbReference type="ChEBI" id="CHEBI:15378"/>
        <dbReference type="ChEBI" id="CHEBI:57273"/>
        <dbReference type="ChEBI" id="CHEBI:58189"/>
        <dbReference type="ChEBI" id="CHEBI:90380"/>
        <dbReference type="ChEBI" id="CHEBI:90381"/>
    </reaction>
    <physiologicalReaction direction="left-to-right" evidence="16">
        <dbReference type="Rhea" id="RHEA:48381"/>
    </physiologicalReaction>
</comment>
<dbReference type="SUPFAM" id="SSF53756">
    <property type="entry name" value="UDP-Glycosyltransferase/glycogen phosphorylase"/>
    <property type="match status" value="1"/>
</dbReference>
<dbReference type="FunCoup" id="A0A6J2ULN8">
    <property type="interactions" value="84"/>
</dbReference>
<evidence type="ECO:0000256" key="20">
    <source>
        <dbReference type="ARBA" id="ARBA00036757"/>
    </source>
</evidence>
<reference evidence="28" key="1">
    <citation type="submission" date="2025-08" db="UniProtKB">
        <authorList>
            <consortium name="RefSeq"/>
        </authorList>
    </citation>
    <scope>IDENTIFICATION</scope>
</reference>
<dbReference type="InterPro" id="IPR055270">
    <property type="entry name" value="Glyco_tran_10_C"/>
</dbReference>
<dbReference type="Gene3D" id="3.40.50.11660">
    <property type="entry name" value="Glycosyl transferase family 10, C-terminal domain"/>
    <property type="match status" value="1"/>
</dbReference>
<evidence type="ECO:0000256" key="15">
    <source>
        <dbReference type="ARBA" id="ARBA00029329"/>
    </source>
</evidence>
<comment type="subunit">
    <text evidence="4">Homodimer.</text>
</comment>
<dbReference type="Pfam" id="PF17039">
    <property type="entry name" value="Glyco_tran_10_N"/>
    <property type="match status" value="1"/>
</dbReference>
<dbReference type="FunFam" id="3.40.50.11660:FF:000001">
    <property type="entry name" value="alpha-(1,3)-fucosyltransferase 9"/>
    <property type="match status" value="1"/>
</dbReference>
<comment type="catalytic activity">
    <reaction evidence="20">
        <text>a neolactoside nLc4Cer + GDP-beta-L-fucose = a neolactoside III(3)-alpha-Fuc-nLc4Cer + GDP + H(+)</text>
        <dbReference type="Rhea" id="RHEA:48376"/>
        <dbReference type="ChEBI" id="CHEBI:15378"/>
        <dbReference type="ChEBI" id="CHEBI:57273"/>
        <dbReference type="ChEBI" id="CHEBI:58189"/>
        <dbReference type="ChEBI" id="CHEBI:90376"/>
        <dbReference type="ChEBI" id="CHEBI:90379"/>
    </reaction>
    <physiologicalReaction direction="left-to-right" evidence="20">
        <dbReference type="Rhea" id="RHEA:48377"/>
    </physiologicalReaction>
</comment>
<dbReference type="UniPathway" id="UPA00378"/>
<evidence type="ECO:0000259" key="26">
    <source>
        <dbReference type="Pfam" id="PF17039"/>
    </source>
</evidence>
<dbReference type="GO" id="GO:0017083">
    <property type="term" value="F:4-galactosyl-N-acetylglucosaminide 3-alpha-L-fucosyltransferase activity"/>
    <property type="evidence" value="ECO:0007669"/>
    <property type="project" value="UniProtKB-EC"/>
</dbReference>
<keyword evidence="13" id="KW-1015">Disulfide bond</keyword>
<evidence type="ECO:0000256" key="18">
    <source>
        <dbReference type="ARBA" id="ARBA00036295"/>
    </source>
</evidence>
<evidence type="ECO:0000256" key="9">
    <source>
        <dbReference type="ARBA" id="ARBA00022989"/>
    </source>
</evidence>
<dbReference type="OrthoDB" id="427096at2759"/>
<comment type="catalytic activity">
    <reaction evidence="18">
        <text>alpha-N-glycoloylneuraminosyl-(2-&gt;3)-beta-D-galactosyl-(1-&gt;4)-N-acetyl-beta-D-glucosaminyl-(1-&gt;3)-beta-D-galactosyl-(1-&gt;4)-N-acetyl-beta-D-glucosaminyl-(1-&gt;3)-beta-D-galactosyl-(1-&gt;4)-beta-D-glucosyl-(1&lt;-&gt;1')-ceramide + GDP-beta-L-fucose = alpha-N-glycoloylneuraminosyl-(2-&gt;3)-beta-D-galactosyl-(1-&gt;4)-N-acetyl-beta-D-glucosaminyl-(1-&gt;3)-beta-D-galactosyl-(1-&gt;4)-[alpha-L-fucosyl-(1-&gt;3)]-N-acetyl-beta-D-glucosaminyl-(1-&gt;3)-beta-D-galactosyl-(1-&gt;4)-beta-D-glucosyl-(1&lt;-&gt;1')-ceramide + GDP + H(+)</text>
        <dbReference type="Rhea" id="RHEA:48388"/>
        <dbReference type="ChEBI" id="CHEBI:15378"/>
        <dbReference type="ChEBI" id="CHEBI:57273"/>
        <dbReference type="ChEBI" id="CHEBI:58189"/>
        <dbReference type="ChEBI" id="CHEBI:90383"/>
        <dbReference type="ChEBI" id="CHEBI:90384"/>
    </reaction>
    <physiologicalReaction direction="left-to-right" evidence="18">
        <dbReference type="Rhea" id="RHEA:48389"/>
    </physiologicalReaction>
</comment>
<dbReference type="PANTHER" id="PTHR11929">
    <property type="entry name" value="ALPHA- 1,3 -FUCOSYLTRANSFERASE"/>
    <property type="match status" value="1"/>
</dbReference>
<evidence type="ECO:0000256" key="4">
    <source>
        <dbReference type="ARBA" id="ARBA00011738"/>
    </source>
</evidence>
<comment type="pathway">
    <text evidence="1">Protein modification; protein glycosylation.</text>
</comment>
<dbReference type="GeneID" id="115804862"/>
<evidence type="ECO:0000256" key="21">
    <source>
        <dbReference type="ARBA" id="ARBA00037848"/>
    </source>
</evidence>
<evidence type="ECO:0000313" key="27">
    <source>
        <dbReference type="Proteomes" id="UP000504632"/>
    </source>
</evidence>
<evidence type="ECO:0000256" key="8">
    <source>
        <dbReference type="ARBA" id="ARBA00022968"/>
    </source>
</evidence>
<keyword evidence="12 24" id="KW-0472">Membrane</keyword>
<keyword evidence="8" id="KW-0735">Signal-anchor</keyword>
<comment type="catalytic activity">
    <reaction evidence="17">
        <text>an alpha-Neu5Ac-(2-&gt;3)-beta-D-Gal-(1-&gt;4)-beta-D-GlcNAc-(1-&gt;3)-beta-D-Gal-(1-&gt;4)-beta-D-GlcNAc derivative + GDP-beta-L-fucose = an alpha-Neu5Ac-(2-&gt;3)-beta-D-Gal-(1-&gt;4)-beta-D-GlcNAc-(1-&gt;3)-beta-D-Gal-(1-&gt;4)-[alpha-L-Fuc-(1-&gt;3)]-beta-D-GlcNAc derivative + GDP + H(+)</text>
        <dbReference type="Rhea" id="RHEA:68044"/>
        <dbReference type="ChEBI" id="CHEBI:15378"/>
        <dbReference type="ChEBI" id="CHEBI:57273"/>
        <dbReference type="ChEBI" id="CHEBI:58189"/>
        <dbReference type="ChEBI" id="CHEBI:145343"/>
        <dbReference type="ChEBI" id="CHEBI:176900"/>
    </reaction>
    <physiologicalReaction direction="left-to-right" evidence="17">
        <dbReference type="Rhea" id="RHEA:68045"/>
    </physiologicalReaction>
</comment>
<gene>
    <name evidence="28" type="primary">LOC115804862</name>
</gene>
<evidence type="ECO:0000256" key="1">
    <source>
        <dbReference type="ARBA" id="ARBA00004922"/>
    </source>
</evidence>
<comment type="pathway">
    <text evidence="2">Glycolipid biosynthesis.</text>
</comment>
<dbReference type="EC" id="2.4.1.-" evidence="24"/>
<evidence type="ECO:0000256" key="7">
    <source>
        <dbReference type="ARBA" id="ARBA00022692"/>
    </source>
</evidence>
<evidence type="ECO:0000256" key="6">
    <source>
        <dbReference type="ARBA" id="ARBA00022679"/>
    </source>
</evidence>
<comment type="similarity">
    <text evidence="3 24">Belongs to the glycosyltransferase 10 family.</text>
</comment>
<name>A0A6J2ULN8_CHACN</name>
<evidence type="ECO:0000256" key="23">
    <source>
        <dbReference type="ARBA" id="ARBA00043838"/>
    </source>
</evidence>
<comment type="catalytic activity">
    <reaction evidence="15">
        <text>a beta-D-galactosyl-(1-&gt;4)-N-acetyl-beta-D-glucosaminyl derivative + GDP-beta-L-fucose = a beta-D-galactosyl-(1-&gt;4)-[alpha-L-fucosyl-(1-&gt;3)]-N-acetyl-beta-D-glucosaminyl derivative + GDP + H(+)</text>
        <dbReference type="Rhea" id="RHEA:14257"/>
        <dbReference type="ChEBI" id="CHEBI:15378"/>
        <dbReference type="ChEBI" id="CHEBI:57273"/>
        <dbReference type="ChEBI" id="CHEBI:58189"/>
        <dbReference type="ChEBI" id="CHEBI:133507"/>
        <dbReference type="ChEBI" id="CHEBI:137941"/>
        <dbReference type="EC" id="2.4.1.152"/>
    </reaction>
    <physiologicalReaction direction="left-to-right" evidence="15">
        <dbReference type="Rhea" id="RHEA:14258"/>
    </physiologicalReaction>
</comment>
<evidence type="ECO:0000259" key="25">
    <source>
        <dbReference type="Pfam" id="PF00852"/>
    </source>
</evidence>
<comment type="catalytic activity">
    <reaction evidence="22">
        <text>beta-D-Gal-(1-&gt;4)-beta-D-GlcNAc-(1-&gt;3)-beta-D-Gal-(1-&gt;4)-D-Glc + GDP-beta-L-fucose = beta-D-Gal-(1-&gt;4)-[alpha-L-Fuc-(1-&gt;3)]-beta-D-GlcNAc-(1-&gt;3)-beta-D-Gal-(1-&gt;4)-D-Glc + GDP + H(+)</text>
        <dbReference type="Rhea" id="RHEA:77187"/>
        <dbReference type="ChEBI" id="CHEBI:15378"/>
        <dbReference type="ChEBI" id="CHEBI:57273"/>
        <dbReference type="ChEBI" id="CHEBI:58189"/>
        <dbReference type="ChEBI" id="CHEBI:60239"/>
        <dbReference type="ChEBI" id="CHEBI:61352"/>
    </reaction>
    <physiologicalReaction direction="left-to-right" evidence="22">
        <dbReference type="Rhea" id="RHEA:77188"/>
    </physiologicalReaction>
</comment>
<comment type="catalytic activity">
    <reaction evidence="23">
        <text>an alpha-L-Fuc-(1-&gt;2)-beta-D-Gal-(1-&gt;4)-beta-D-GlcNAc derivative + GDP-beta-L-fucose = an alpha-L-Fuc-(1-&gt;2)-beta-D-Gal-(1-&gt;4)-[alpha-L-Fuc-(1-&gt;3)]-beta-D-GlcNAc derivative + GDP + H(+)</text>
        <dbReference type="Rhea" id="RHEA:77191"/>
        <dbReference type="ChEBI" id="CHEBI:15378"/>
        <dbReference type="ChEBI" id="CHEBI:57273"/>
        <dbReference type="ChEBI" id="CHEBI:58189"/>
        <dbReference type="ChEBI" id="CHEBI:133510"/>
        <dbReference type="ChEBI" id="CHEBI:195560"/>
    </reaction>
    <physiologicalReaction direction="left-to-right" evidence="23">
        <dbReference type="Rhea" id="RHEA:77192"/>
    </physiologicalReaction>
</comment>
<evidence type="ECO:0000256" key="12">
    <source>
        <dbReference type="ARBA" id="ARBA00023136"/>
    </source>
</evidence>
<keyword evidence="5 24" id="KW-0328">Glycosyltransferase</keyword>
<keyword evidence="27" id="KW-1185">Reference proteome</keyword>
<feature type="transmembrane region" description="Helical" evidence="24">
    <location>
        <begin position="12"/>
        <end position="30"/>
    </location>
</feature>
<dbReference type="InterPro" id="IPR038577">
    <property type="entry name" value="GT10-like_C_sf"/>
</dbReference>
<evidence type="ECO:0000256" key="19">
    <source>
        <dbReference type="ARBA" id="ARBA00036481"/>
    </source>
</evidence>
<keyword evidence="6 24" id="KW-0808">Transferase</keyword>
<evidence type="ECO:0000256" key="11">
    <source>
        <dbReference type="ARBA" id="ARBA00023098"/>
    </source>
</evidence>
<evidence type="ECO:0000256" key="17">
    <source>
        <dbReference type="ARBA" id="ARBA00036234"/>
    </source>
</evidence>
<accession>A0A6J2ULN8</accession>
<keyword evidence="10 24" id="KW-0333">Golgi apparatus</keyword>
<dbReference type="InterPro" id="IPR001503">
    <property type="entry name" value="Glyco_trans_10"/>
</dbReference>
<comment type="subcellular location">
    <subcellularLocation>
        <location evidence="24">Golgi apparatus</location>
        <location evidence="24">Golgi stack membrane</location>
        <topology evidence="24">Single-pass type II membrane protein</topology>
    </subcellularLocation>
    <subcellularLocation>
        <location evidence="21">Golgi apparatus</location>
        <location evidence="21">trans-Golgi network membrane</location>
        <topology evidence="21">Single-pass type II membrane protein</topology>
    </subcellularLocation>
</comment>
<evidence type="ECO:0000256" key="24">
    <source>
        <dbReference type="RuleBase" id="RU003832"/>
    </source>
</evidence>
<evidence type="ECO:0000313" key="28">
    <source>
        <dbReference type="RefSeq" id="XP_030621215.1"/>
    </source>
</evidence>
<evidence type="ECO:0000256" key="2">
    <source>
        <dbReference type="ARBA" id="ARBA00004934"/>
    </source>
</evidence>
<proteinExistence type="inferred from homology"/>
<dbReference type="GO" id="GO:0032580">
    <property type="term" value="C:Golgi cisterna membrane"/>
    <property type="evidence" value="ECO:0007669"/>
    <property type="project" value="UniProtKB-SubCell"/>
</dbReference>
<dbReference type="InterPro" id="IPR031481">
    <property type="entry name" value="Glyco_tran_10_N"/>
</dbReference>
<keyword evidence="9 24" id="KW-1133">Transmembrane helix</keyword>
<dbReference type="GO" id="GO:0006629">
    <property type="term" value="P:lipid metabolic process"/>
    <property type="evidence" value="ECO:0007669"/>
    <property type="project" value="UniProtKB-KW"/>
</dbReference>
<keyword evidence="11" id="KW-0443">Lipid metabolism</keyword>
<dbReference type="InParanoid" id="A0A6J2ULN8"/>
<evidence type="ECO:0000256" key="5">
    <source>
        <dbReference type="ARBA" id="ARBA00022676"/>
    </source>
</evidence>
<evidence type="ECO:0000256" key="16">
    <source>
        <dbReference type="ARBA" id="ARBA00036053"/>
    </source>
</evidence>
<feature type="domain" description="Fucosyltransferase N-terminal" evidence="26">
    <location>
        <begin position="82"/>
        <end position="188"/>
    </location>
</feature>
<dbReference type="Pfam" id="PF00852">
    <property type="entry name" value="Glyco_transf_10"/>
    <property type="match status" value="1"/>
</dbReference>
<evidence type="ECO:0000256" key="13">
    <source>
        <dbReference type="ARBA" id="ARBA00023157"/>
    </source>
</evidence>
<feature type="domain" description="Fucosyltransferase C-terminal" evidence="25">
    <location>
        <begin position="203"/>
        <end position="383"/>
    </location>
</feature>
<dbReference type="PANTHER" id="PTHR11929:SF10">
    <property type="entry name" value="4-GALACTOSYL-N-ACETYLGLUCOSAMINIDE 3-ALPHA-L-FUCOSYLTRANSFERASE 9"/>
    <property type="match status" value="1"/>
</dbReference>
<keyword evidence="14" id="KW-0325">Glycoprotein</keyword>
<protein>
    <recommendedName>
        <fullName evidence="24">Fucosyltransferase</fullName>
        <ecNumber evidence="24">2.4.1.-</ecNumber>
    </recommendedName>
</protein>
<comment type="catalytic activity">
    <reaction evidence="19">
        <text>an N-acetyl-alpha-neuraminyl-(2-&gt;3)-beta-D-galactosyl-(1-&gt;4)-N-acetyl-beta-D-glucosaminyl derivative + GDP-beta-L-fucose = an alpha-Neu5Ac-(2-&gt;3)-beta-D-Gal-(1-&gt;4)-[alpha-L-Fuc-(1-&gt;3)]-beta-D-GlcNAc derivative + GDP + H(+)</text>
        <dbReference type="Rhea" id="RHEA:56076"/>
        <dbReference type="ChEBI" id="CHEBI:15378"/>
        <dbReference type="ChEBI" id="CHEBI:57273"/>
        <dbReference type="ChEBI" id="CHEBI:58189"/>
        <dbReference type="ChEBI" id="CHEBI:136545"/>
        <dbReference type="ChEBI" id="CHEBI:139509"/>
    </reaction>
    <physiologicalReaction direction="left-to-right" evidence="19">
        <dbReference type="Rhea" id="RHEA:56077"/>
    </physiologicalReaction>
</comment>
<evidence type="ECO:0000256" key="14">
    <source>
        <dbReference type="ARBA" id="ARBA00023180"/>
    </source>
</evidence>
<keyword evidence="7 24" id="KW-0812">Transmembrane</keyword>
<dbReference type="AlphaFoldDB" id="A0A6J2ULN8"/>
<organism evidence="27 28">
    <name type="scientific">Chanos chanos</name>
    <name type="common">Milkfish</name>
    <name type="synonym">Mugil chanos</name>
    <dbReference type="NCBI Taxonomy" id="29144"/>
    <lineage>
        <taxon>Eukaryota</taxon>
        <taxon>Metazoa</taxon>
        <taxon>Chordata</taxon>
        <taxon>Craniata</taxon>
        <taxon>Vertebrata</taxon>
        <taxon>Euteleostomi</taxon>
        <taxon>Actinopterygii</taxon>
        <taxon>Neopterygii</taxon>
        <taxon>Teleostei</taxon>
        <taxon>Ostariophysi</taxon>
        <taxon>Gonorynchiformes</taxon>
        <taxon>Chanidae</taxon>
        <taxon>Chanos</taxon>
    </lineage>
</organism>
<evidence type="ECO:0000256" key="3">
    <source>
        <dbReference type="ARBA" id="ARBA00008919"/>
    </source>
</evidence>
<evidence type="ECO:0000256" key="10">
    <source>
        <dbReference type="ARBA" id="ARBA00023034"/>
    </source>
</evidence>
<sequence length="386" mass="44702">MTAPFRKSLNCPLITLLLGIGALILMFIYLQQTSPDYCPPRPPPPIQQETKKCLPCETNSTPTCPVPTPVPTPVPMPPPQRAKPIVLLWFWPENFRFQLSECKTLFNIESCNLTDDRSVYHKADAVLIYHKSIAWDLSNLPPSPRPPFQKWVWFHLESPTNTRKIPGLENLFNLTLSYRKDADISVRYYLKVKKNPGEEFVIPKKDKLVCWIVSNNNPGTGTGVRYKFYQEFIKHIKVDLFGKLSGKVLKHEDYYSTIASCKFYLSFENSIHRDYITEKLNGPLSVGTVPVVLGPPRKNYEDFFPSDAFIHVNDFPNAEALAKYLLQLDKDEAAYRKYFQWRNYLTAEPHLLSTQEFVLPICSACEHINSHREYKVAHEIYNWYFS</sequence>
<dbReference type="RefSeq" id="XP_030621215.1">
    <property type="nucleotide sequence ID" value="XM_030765355.1"/>
</dbReference>